<accession>A0A9X0CJ24</accession>
<dbReference type="EMBL" id="MU827326">
    <property type="protein sequence ID" value="KAJ7356003.1"/>
    <property type="molecule type" value="Genomic_DNA"/>
</dbReference>
<dbReference type="AlphaFoldDB" id="A0A9X0CJ24"/>
<name>A0A9X0CJ24_9CNID</name>
<keyword evidence="3" id="KW-1185">Reference proteome</keyword>
<comment type="caution">
    <text evidence="2">The sequence shown here is derived from an EMBL/GenBank/DDBJ whole genome shotgun (WGS) entry which is preliminary data.</text>
</comment>
<evidence type="ECO:0000313" key="3">
    <source>
        <dbReference type="Proteomes" id="UP001163046"/>
    </source>
</evidence>
<organism evidence="2 3">
    <name type="scientific">Desmophyllum pertusum</name>
    <dbReference type="NCBI Taxonomy" id="174260"/>
    <lineage>
        <taxon>Eukaryota</taxon>
        <taxon>Metazoa</taxon>
        <taxon>Cnidaria</taxon>
        <taxon>Anthozoa</taxon>
        <taxon>Hexacorallia</taxon>
        <taxon>Scleractinia</taxon>
        <taxon>Caryophylliina</taxon>
        <taxon>Caryophylliidae</taxon>
        <taxon>Desmophyllum</taxon>
    </lineage>
</organism>
<feature type="region of interest" description="Disordered" evidence="1">
    <location>
        <begin position="22"/>
        <end position="47"/>
    </location>
</feature>
<sequence length="185" mass="20824">MKQMLKKTDSFRSRRLNTIMEITETQDENGNQMTDSKPWPVKGDISSETCTATSLARRPYRRPSRDTTETYCPPERRIHCSHATPHTLSSASSHWREKASVSITPAGVVSSSSESLTASPRLKSGHDISEVELFFPEFFTDSEMQRTGEKIETTVYNEPNTNSQSDNEDPLVQSWLDLFGSQVCG</sequence>
<reference evidence="2" key="1">
    <citation type="submission" date="2023-01" db="EMBL/GenBank/DDBJ databases">
        <title>Genome assembly of the deep-sea coral Lophelia pertusa.</title>
        <authorList>
            <person name="Herrera S."/>
            <person name="Cordes E."/>
        </authorList>
    </citation>
    <scope>NUCLEOTIDE SEQUENCE</scope>
    <source>
        <strain evidence="2">USNM1676648</strain>
        <tissue evidence="2">Polyp</tissue>
    </source>
</reference>
<evidence type="ECO:0000313" key="2">
    <source>
        <dbReference type="EMBL" id="KAJ7356003.1"/>
    </source>
</evidence>
<dbReference type="Proteomes" id="UP001163046">
    <property type="component" value="Unassembled WGS sequence"/>
</dbReference>
<protein>
    <submittedName>
        <fullName evidence="2">Uncharacterized protein</fullName>
    </submittedName>
</protein>
<gene>
    <name evidence="2" type="ORF">OS493_027399</name>
</gene>
<evidence type="ECO:0000256" key="1">
    <source>
        <dbReference type="SAM" id="MobiDB-lite"/>
    </source>
</evidence>
<proteinExistence type="predicted"/>